<evidence type="ECO:0000313" key="2">
    <source>
        <dbReference type="Proteomes" id="UP001310594"/>
    </source>
</evidence>
<organism evidence="1 2">
    <name type="scientific">Elasticomyces elasticus</name>
    <dbReference type="NCBI Taxonomy" id="574655"/>
    <lineage>
        <taxon>Eukaryota</taxon>
        <taxon>Fungi</taxon>
        <taxon>Dikarya</taxon>
        <taxon>Ascomycota</taxon>
        <taxon>Pezizomycotina</taxon>
        <taxon>Dothideomycetes</taxon>
        <taxon>Dothideomycetidae</taxon>
        <taxon>Mycosphaerellales</taxon>
        <taxon>Teratosphaeriaceae</taxon>
        <taxon>Elasticomyces</taxon>
    </lineage>
</organism>
<evidence type="ECO:0008006" key="3">
    <source>
        <dbReference type="Google" id="ProtNLM"/>
    </source>
</evidence>
<protein>
    <recommendedName>
        <fullName evidence="3">Transcription factor domain-containing protein</fullName>
    </recommendedName>
</protein>
<dbReference type="AlphaFoldDB" id="A0AAN7W6K4"/>
<name>A0AAN7W6K4_9PEZI</name>
<dbReference type="EMBL" id="JAVRQU010000011">
    <property type="protein sequence ID" value="KAK5697405.1"/>
    <property type="molecule type" value="Genomic_DNA"/>
</dbReference>
<dbReference type="InterPro" id="IPR053178">
    <property type="entry name" value="Osmoadaptation_assoc"/>
</dbReference>
<accession>A0AAN7W6K4</accession>
<reference evidence="1" key="1">
    <citation type="submission" date="2023-08" db="EMBL/GenBank/DDBJ databases">
        <title>Black Yeasts Isolated from many extreme environments.</title>
        <authorList>
            <person name="Coleine C."/>
            <person name="Stajich J.E."/>
            <person name="Selbmann L."/>
        </authorList>
    </citation>
    <scope>NUCLEOTIDE SEQUENCE</scope>
    <source>
        <strain evidence="1">CCFEE 5810</strain>
    </source>
</reference>
<proteinExistence type="predicted"/>
<dbReference type="PANTHER" id="PTHR38111:SF2">
    <property type="entry name" value="FINGER DOMAIN PROTEIN, PUTATIVE (AFU_ORTHOLOGUE AFUA_1G01560)-RELATED"/>
    <property type="match status" value="1"/>
</dbReference>
<dbReference type="PANTHER" id="PTHR38111">
    <property type="entry name" value="ZN(2)-C6 FUNGAL-TYPE DOMAIN-CONTAINING PROTEIN-RELATED"/>
    <property type="match status" value="1"/>
</dbReference>
<comment type="caution">
    <text evidence="1">The sequence shown here is derived from an EMBL/GenBank/DDBJ whole genome shotgun (WGS) entry which is preliminary data.</text>
</comment>
<evidence type="ECO:0000313" key="1">
    <source>
        <dbReference type="EMBL" id="KAK5697405.1"/>
    </source>
</evidence>
<gene>
    <name evidence="1" type="ORF">LTR97_007543</name>
</gene>
<dbReference type="Proteomes" id="UP001310594">
    <property type="component" value="Unassembled WGS sequence"/>
</dbReference>
<sequence>MGIHTTDKDISFKAPPPKILTLACPDQMQTQMYETLFRIFRPRLSGPREQAHFEFLQTLAGLAQSNCTIRDGLNTFALVQVGAAYDDERLLDASLISYGRAVCGLSKALARPKGLHDDAVLAAAVLLVFCEFFSKIKSNMGWAGHTMGVVRLLVARGPDSLQSPLSLWLFHRVRLCSLAISFAHRTANPFESWAWREVGQRITPMVGEIDIEDMIIRVPGLLERCDKLDVDNPVVIPEIDAQLRLSRYMEQDMRDWLQMWHLGMRAQGFEPFVVKDIAEFRAFPTSADQIHSKFYGLYHVRRNIKRLREIRRSLVVDDPPIPSQVVTDEELDGYLIHLCRCIPCLFEPEFGTHGHKWAFWLLNYLPKNFAAQSNWKWEQWVMEAERRCFAWSSKQLWKVEDEELGEWAPPSNSSSGNSCASVSGRSLYEGSLQIGLNNTQ</sequence>